<name>A0A1Y0I255_9GAMM</name>
<evidence type="ECO:0000313" key="1">
    <source>
        <dbReference type="EMBL" id="ARU54578.1"/>
    </source>
</evidence>
<reference evidence="1 2" key="1">
    <citation type="submission" date="2017-05" db="EMBL/GenBank/DDBJ databases">
        <title>Genomic insights into alkan degradation activity of Oleiphilus messinensis.</title>
        <authorList>
            <person name="Kozyavkin S.A."/>
            <person name="Slesarev A.I."/>
            <person name="Golyshin P.N."/>
            <person name="Korzhenkov A."/>
            <person name="Golyshina O.N."/>
            <person name="Toshchakov S.V."/>
        </authorList>
    </citation>
    <scope>NUCLEOTIDE SEQUENCE [LARGE SCALE GENOMIC DNA]</scope>
    <source>
        <strain evidence="1 2">ME102</strain>
    </source>
</reference>
<accession>A0A1Y0I255</accession>
<dbReference type="Proteomes" id="UP000196027">
    <property type="component" value="Chromosome"/>
</dbReference>
<protein>
    <submittedName>
        <fullName evidence="1">Uncharacterized protein</fullName>
    </submittedName>
</protein>
<gene>
    <name evidence="1" type="ORF">OLMES_0474</name>
</gene>
<dbReference type="OrthoDB" id="6195695at2"/>
<evidence type="ECO:0000313" key="2">
    <source>
        <dbReference type="Proteomes" id="UP000196027"/>
    </source>
</evidence>
<keyword evidence="2" id="KW-1185">Reference proteome</keyword>
<organism evidence="1 2">
    <name type="scientific">Oleiphilus messinensis</name>
    <dbReference type="NCBI Taxonomy" id="141451"/>
    <lineage>
        <taxon>Bacteria</taxon>
        <taxon>Pseudomonadati</taxon>
        <taxon>Pseudomonadota</taxon>
        <taxon>Gammaproteobacteria</taxon>
        <taxon>Oceanospirillales</taxon>
        <taxon>Oleiphilaceae</taxon>
        <taxon>Oleiphilus</taxon>
    </lineage>
</organism>
<dbReference type="EMBL" id="CP021425">
    <property type="protein sequence ID" value="ARU54578.1"/>
    <property type="molecule type" value="Genomic_DNA"/>
</dbReference>
<proteinExistence type="predicted"/>
<dbReference type="KEGG" id="ome:OLMES_0474"/>
<dbReference type="AlphaFoldDB" id="A0A1Y0I255"/>
<dbReference type="RefSeq" id="WP_087459764.1">
    <property type="nucleotide sequence ID" value="NZ_CP021425.1"/>
</dbReference>
<sequence>MPSTFNKIHRLKRLWTWEQFIEQYEVGPDIKTLKANYRFPHLKPSKNTVAVIDRLHEQSFPSPFPREIDGLMDIYDCLFGQDQDPASSDRIQKLEQFIQFELEVCQSEHFLREVRLNWLLGDIYFDRIMTLRNAGFWSRLQDAQSQAITLYQRAIRLLEEKSDLNEVVIYKLRQNILGAYLNGARRQGHWIEDEPTRNYLQQSDFMAKTKEVLALEPFNWNIARNGLRFASLLEDELNVMYFFKCLVNVSELFVDMDYKPLDTPALAKSPDFHWAIQKVLKPTFLKQFNLTRTL</sequence>